<sequence length="230" mass="25691">MGWGPDPQEIIFHLLEHGVEFRVCCRDAVGIAPEPPLAFRYSGLGYRRAGYTPTFKDYGVYIDLCDSFFDCPRGRAALFAGGIVGRLARDRVNEDLASLGPTADVFMTGVRFWDGQSSTAYWDDGLTDQEIGLICGVYDVGTGATNDDPQTSRISWWPLPHAFRSSGLNTGWWSPDCEVWFQQRQAAIKQGTAKLLTQTEWKHVTKYYKKTREVAIASEMVAGQFLSEAL</sequence>
<proteinExistence type="predicted"/>
<name>A0AAD7JQW9_9AGAR</name>
<dbReference type="AlphaFoldDB" id="A0AAD7JQW9"/>
<evidence type="ECO:0000313" key="1">
    <source>
        <dbReference type="EMBL" id="KAJ7768720.1"/>
    </source>
</evidence>
<dbReference type="EMBL" id="JARJLG010000027">
    <property type="protein sequence ID" value="KAJ7768720.1"/>
    <property type="molecule type" value="Genomic_DNA"/>
</dbReference>
<reference evidence="1" key="1">
    <citation type="submission" date="2023-03" db="EMBL/GenBank/DDBJ databases">
        <title>Massive genome expansion in bonnet fungi (Mycena s.s.) driven by repeated elements and novel gene families across ecological guilds.</title>
        <authorList>
            <consortium name="Lawrence Berkeley National Laboratory"/>
            <person name="Harder C.B."/>
            <person name="Miyauchi S."/>
            <person name="Viragh M."/>
            <person name="Kuo A."/>
            <person name="Thoen E."/>
            <person name="Andreopoulos B."/>
            <person name="Lu D."/>
            <person name="Skrede I."/>
            <person name="Drula E."/>
            <person name="Henrissat B."/>
            <person name="Morin E."/>
            <person name="Kohler A."/>
            <person name="Barry K."/>
            <person name="LaButti K."/>
            <person name="Morin E."/>
            <person name="Salamov A."/>
            <person name="Lipzen A."/>
            <person name="Mereny Z."/>
            <person name="Hegedus B."/>
            <person name="Baldrian P."/>
            <person name="Stursova M."/>
            <person name="Weitz H."/>
            <person name="Taylor A."/>
            <person name="Grigoriev I.V."/>
            <person name="Nagy L.G."/>
            <person name="Martin F."/>
            <person name="Kauserud H."/>
        </authorList>
    </citation>
    <scope>NUCLEOTIDE SEQUENCE</scope>
    <source>
        <strain evidence="1">CBHHK188m</strain>
    </source>
</reference>
<dbReference type="Proteomes" id="UP001215280">
    <property type="component" value="Unassembled WGS sequence"/>
</dbReference>
<evidence type="ECO:0000313" key="2">
    <source>
        <dbReference type="Proteomes" id="UP001215280"/>
    </source>
</evidence>
<gene>
    <name evidence="1" type="ORF">DFH07DRAFT_736376</name>
</gene>
<accession>A0AAD7JQW9</accession>
<comment type="caution">
    <text evidence="1">The sequence shown here is derived from an EMBL/GenBank/DDBJ whole genome shotgun (WGS) entry which is preliminary data.</text>
</comment>
<protein>
    <submittedName>
        <fullName evidence="1">Uncharacterized protein</fullName>
    </submittedName>
</protein>
<keyword evidence="2" id="KW-1185">Reference proteome</keyword>
<organism evidence="1 2">
    <name type="scientific">Mycena maculata</name>
    <dbReference type="NCBI Taxonomy" id="230809"/>
    <lineage>
        <taxon>Eukaryota</taxon>
        <taxon>Fungi</taxon>
        <taxon>Dikarya</taxon>
        <taxon>Basidiomycota</taxon>
        <taxon>Agaricomycotina</taxon>
        <taxon>Agaricomycetes</taxon>
        <taxon>Agaricomycetidae</taxon>
        <taxon>Agaricales</taxon>
        <taxon>Marasmiineae</taxon>
        <taxon>Mycenaceae</taxon>
        <taxon>Mycena</taxon>
    </lineage>
</organism>